<gene>
    <name evidence="1" type="ORF">ACFO9E_21640</name>
</gene>
<protein>
    <submittedName>
        <fullName evidence="1">Uncharacterized protein</fullName>
    </submittedName>
</protein>
<evidence type="ECO:0000313" key="2">
    <source>
        <dbReference type="Proteomes" id="UP001595993"/>
    </source>
</evidence>
<dbReference type="Proteomes" id="UP001595993">
    <property type="component" value="Unassembled WGS sequence"/>
</dbReference>
<dbReference type="EMBL" id="JBHSFE010000016">
    <property type="protein sequence ID" value="MFC4610391.1"/>
    <property type="molecule type" value="Genomic_DNA"/>
</dbReference>
<organism evidence="1 2">
    <name type="scientific">Streptomyces maoxianensis</name>
    <dbReference type="NCBI Taxonomy" id="1459942"/>
    <lineage>
        <taxon>Bacteria</taxon>
        <taxon>Bacillati</taxon>
        <taxon>Actinomycetota</taxon>
        <taxon>Actinomycetes</taxon>
        <taxon>Kitasatosporales</taxon>
        <taxon>Streptomycetaceae</taxon>
        <taxon>Streptomyces</taxon>
    </lineage>
</organism>
<comment type="caution">
    <text evidence="1">The sequence shown here is derived from an EMBL/GenBank/DDBJ whole genome shotgun (WGS) entry which is preliminary data.</text>
</comment>
<accession>A0ABV9G7X2</accession>
<evidence type="ECO:0000313" key="1">
    <source>
        <dbReference type="EMBL" id="MFC4610391.1"/>
    </source>
</evidence>
<sequence length="48" mass="5425">MISEPAIYGDIPATDHAYTWLYEGLARLHLADRRARRAGSDTGRRLPN</sequence>
<keyword evidence="2" id="KW-1185">Reference proteome</keyword>
<dbReference type="RefSeq" id="WP_381198326.1">
    <property type="nucleotide sequence ID" value="NZ_JBHSFE010000016.1"/>
</dbReference>
<proteinExistence type="predicted"/>
<name>A0ABV9G7X2_9ACTN</name>
<reference evidence="2" key="1">
    <citation type="journal article" date="2019" name="Int. J. Syst. Evol. Microbiol.">
        <title>The Global Catalogue of Microorganisms (GCM) 10K type strain sequencing project: providing services to taxonomists for standard genome sequencing and annotation.</title>
        <authorList>
            <consortium name="The Broad Institute Genomics Platform"/>
            <consortium name="The Broad Institute Genome Sequencing Center for Infectious Disease"/>
            <person name="Wu L."/>
            <person name="Ma J."/>
        </authorList>
    </citation>
    <scope>NUCLEOTIDE SEQUENCE [LARGE SCALE GENOMIC DNA]</scope>
    <source>
        <strain evidence="2">CGMCC 4.7139</strain>
    </source>
</reference>